<protein>
    <recommendedName>
        <fullName evidence="1">THIF-type NAD/FAD binding fold domain-containing protein</fullName>
    </recommendedName>
</protein>
<dbReference type="PANTHER" id="PTHR43267">
    <property type="entry name" value="TRNA THREONYLCARBAMOYLADENOSINE DEHYDRATASE"/>
    <property type="match status" value="1"/>
</dbReference>
<feature type="domain" description="THIF-type NAD/FAD binding fold" evidence="1">
    <location>
        <begin position="24"/>
        <end position="250"/>
    </location>
</feature>
<dbReference type="InterPro" id="IPR035985">
    <property type="entry name" value="Ubiquitin-activating_enz"/>
</dbReference>
<gene>
    <name evidence="2" type="ORF">ATN07_32765</name>
</gene>
<dbReference type="GO" id="GO:0061504">
    <property type="term" value="P:cyclic threonylcarbamoyladenosine biosynthetic process"/>
    <property type="evidence" value="ECO:0007669"/>
    <property type="project" value="TreeGrafter"/>
</dbReference>
<dbReference type="InterPro" id="IPR045886">
    <property type="entry name" value="ThiF/MoeB/HesA"/>
</dbReference>
<dbReference type="GO" id="GO:0008641">
    <property type="term" value="F:ubiquitin-like modifier activating enzyme activity"/>
    <property type="evidence" value="ECO:0007669"/>
    <property type="project" value="InterPro"/>
</dbReference>
<dbReference type="EMBL" id="CP013278">
    <property type="protein sequence ID" value="AND28503.1"/>
    <property type="molecule type" value="Genomic_DNA"/>
</dbReference>
<evidence type="ECO:0000313" key="2">
    <source>
        <dbReference type="EMBL" id="AND28503.1"/>
    </source>
</evidence>
<organism evidence="2">
    <name type="scientific">Bacillus thuringiensis subsp. israelensis</name>
    <dbReference type="NCBI Taxonomy" id="1430"/>
    <lineage>
        <taxon>Bacteria</taxon>
        <taxon>Bacillati</taxon>
        <taxon>Bacillota</taxon>
        <taxon>Bacilli</taxon>
        <taxon>Bacillales</taxon>
        <taxon>Bacillaceae</taxon>
        <taxon>Bacillus</taxon>
        <taxon>Bacillus cereus group</taxon>
    </lineage>
</organism>
<dbReference type="RefSeq" id="WP_000885434.1">
    <property type="nucleotide sequence ID" value="NZ_CP013278.1"/>
</dbReference>
<name>A0A160LK43_BACTI</name>
<dbReference type="SUPFAM" id="SSF69572">
    <property type="entry name" value="Activating enzymes of the ubiquitin-like proteins"/>
    <property type="match status" value="1"/>
</dbReference>
<keyword evidence="2" id="KW-0614">Plasmid</keyword>
<dbReference type="Pfam" id="PF00899">
    <property type="entry name" value="ThiF"/>
    <property type="match status" value="1"/>
</dbReference>
<dbReference type="GO" id="GO:0061503">
    <property type="term" value="F:tRNA threonylcarbamoyladenosine dehydratase"/>
    <property type="evidence" value="ECO:0007669"/>
    <property type="project" value="TreeGrafter"/>
</dbReference>
<geneLocation type="plasmid" evidence="2">
    <name>pAM65-52-3-235K</name>
</geneLocation>
<dbReference type="PATRIC" id="fig|1430.6.peg.2141"/>
<proteinExistence type="predicted"/>
<dbReference type="Gene3D" id="3.40.50.720">
    <property type="entry name" value="NAD(P)-binding Rossmann-like Domain"/>
    <property type="match status" value="1"/>
</dbReference>
<evidence type="ECO:0000259" key="1">
    <source>
        <dbReference type="Pfam" id="PF00899"/>
    </source>
</evidence>
<sequence>MAFQLNLEPTFTLNTSYQMAKVFVVVGAGGTGGYFIPNLARQISITNKLRRIERLPEHKLLIIDQDEVSLSNLNRQNFVEKDLDSNKAEVLATRYGVAFQTNIRFLDQYITSTKMLEDIVIASCTDINTQIPVIVDCVDNNKTRVFIHEAVQNLKKKVRGIYSLSSGNEFLNGQVVCGFVPGKGSSSSSLYNSSWFRTPTVTEMFPEILEGGDKLPTELSCDEAAVSNPQNIMTNINAATELFKFANILLTANTENEELPGLKYFAVTFDTQQGTTRTFLNKKSVIDEFIA</sequence>
<reference evidence="2" key="1">
    <citation type="journal article" date="2017" name="Res. Microbiol.">
        <title>Comparative genomics of extrachromosomal elements in Bacillus thuringiensis subsp. israelensis.</title>
        <authorList>
            <person name="Bolotin A."/>
            <person name="Gillis A."/>
            <person name="Sanchis V."/>
            <person name="Nielsen-LeRoux C."/>
            <person name="Mahillon J."/>
            <person name="Lereclus D."/>
            <person name="Sorokin A."/>
        </authorList>
    </citation>
    <scope>NUCLEOTIDE SEQUENCE</scope>
    <source>
        <strain evidence="2">AM65-52</strain>
        <plasmid evidence="2">pAM65-52-3-235K</plasmid>
    </source>
</reference>
<accession>A0A160LK43</accession>
<dbReference type="AlphaFoldDB" id="A0A160LK43"/>
<dbReference type="InterPro" id="IPR000594">
    <property type="entry name" value="ThiF_NAD_FAD-bd"/>
</dbReference>
<dbReference type="PANTHER" id="PTHR43267:SF1">
    <property type="entry name" value="TRNA THREONYLCARBAMOYLADENOSINE DEHYDRATASE"/>
    <property type="match status" value="1"/>
</dbReference>